<keyword evidence="7 10" id="KW-0030">Aminoacyl-tRNA synthetase</keyword>
<dbReference type="PANTHER" id="PTHR43326">
    <property type="entry name" value="METHIONYL-TRNA SYNTHETASE"/>
    <property type="match status" value="1"/>
</dbReference>
<dbReference type="OrthoDB" id="24670at2759"/>
<evidence type="ECO:0000256" key="2">
    <source>
        <dbReference type="ARBA" id="ARBA00012838"/>
    </source>
</evidence>
<evidence type="ECO:0000256" key="1">
    <source>
        <dbReference type="ARBA" id="ARBA00005594"/>
    </source>
</evidence>
<dbReference type="GO" id="GO:0004825">
    <property type="term" value="F:methionine-tRNA ligase activity"/>
    <property type="evidence" value="ECO:0007669"/>
    <property type="project" value="UniProtKB-EC"/>
</dbReference>
<evidence type="ECO:0000259" key="12">
    <source>
        <dbReference type="Pfam" id="PF19303"/>
    </source>
</evidence>
<dbReference type="NCBIfam" id="TIGR00398">
    <property type="entry name" value="metG"/>
    <property type="match status" value="1"/>
</dbReference>
<evidence type="ECO:0000256" key="5">
    <source>
        <dbReference type="ARBA" id="ARBA00022840"/>
    </source>
</evidence>
<evidence type="ECO:0000259" key="11">
    <source>
        <dbReference type="Pfam" id="PF09334"/>
    </source>
</evidence>
<dbReference type="PRINTS" id="PR01041">
    <property type="entry name" value="TRNASYNTHMET"/>
</dbReference>
<evidence type="ECO:0000256" key="7">
    <source>
        <dbReference type="ARBA" id="ARBA00023146"/>
    </source>
</evidence>
<dbReference type="CDD" id="cd00814">
    <property type="entry name" value="MetRS_core"/>
    <property type="match status" value="1"/>
</dbReference>
<dbReference type="Gene3D" id="2.170.220.10">
    <property type="match status" value="1"/>
</dbReference>
<dbReference type="FunFam" id="2.170.220.10:FF:000001">
    <property type="entry name" value="methionine--tRNA ligase, mitochondrial"/>
    <property type="match status" value="1"/>
</dbReference>
<comment type="similarity">
    <text evidence="1 10">Belongs to the class-I aminoacyl-tRNA synthetase family.</text>
</comment>
<comment type="caution">
    <text evidence="13">The sequence shown here is derived from an EMBL/GenBank/DDBJ whole genome shotgun (WGS) entry which is preliminary data.</text>
</comment>
<dbReference type="GO" id="GO:0006431">
    <property type="term" value="P:methionyl-tRNA aminoacylation"/>
    <property type="evidence" value="ECO:0007669"/>
    <property type="project" value="InterPro"/>
</dbReference>
<evidence type="ECO:0000313" key="13">
    <source>
        <dbReference type="EMBL" id="KZZ95670.1"/>
    </source>
</evidence>
<keyword evidence="4 10" id="KW-0547">Nucleotide-binding</keyword>
<dbReference type="InterPro" id="IPR023457">
    <property type="entry name" value="Met-tRNA_synth_2"/>
</dbReference>
<dbReference type="Gene3D" id="3.40.50.620">
    <property type="entry name" value="HUPs"/>
    <property type="match status" value="1"/>
</dbReference>
<dbReference type="InterPro" id="IPR014729">
    <property type="entry name" value="Rossmann-like_a/b/a_fold"/>
</dbReference>
<dbReference type="GO" id="GO:0005739">
    <property type="term" value="C:mitochondrion"/>
    <property type="evidence" value="ECO:0007669"/>
    <property type="project" value="UniProtKB-ARBA"/>
</dbReference>
<feature type="domain" description="Methionyl-tRNA synthetase anticodon-binding" evidence="12">
    <location>
        <begin position="460"/>
        <end position="564"/>
    </location>
</feature>
<dbReference type="AlphaFoldDB" id="A0A166PBK3"/>
<evidence type="ECO:0000256" key="3">
    <source>
        <dbReference type="ARBA" id="ARBA00022598"/>
    </source>
</evidence>
<name>A0A166PBK3_9EURO</name>
<dbReference type="Pfam" id="PF09334">
    <property type="entry name" value="tRNA-synt_1g"/>
    <property type="match status" value="1"/>
</dbReference>
<dbReference type="Gene3D" id="1.10.730.10">
    <property type="entry name" value="Isoleucyl-tRNA Synthetase, Domain 1"/>
    <property type="match status" value="1"/>
</dbReference>
<reference evidence="13 14" key="1">
    <citation type="journal article" date="2016" name="Genome Biol. Evol.">
        <title>Divergent and convergent evolution of fungal pathogenicity.</title>
        <authorList>
            <person name="Shang Y."/>
            <person name="Xiao G."/>
            <person name="Zheng P."/>
            <person name="Cen K."/>
            <person name="Zhan S."/>
            <person name="Wang C."/>
        </authorList>
    </citation>
    <scope>NUCLEOTIDE SEQUENCE [LARGE SCALE GENOMIC DNA]</scope>
    <source>
        <strain evidence="13 14">ARSEF 7405</strain>
    </source>
</reference>
<gene>
    <name evidence="13" type="ORF">AAP_01346</name>
</gene>
<dbReference type="VEuPathDB" id="FungiDB:AAP_01346"/>
<dbReference type="InterPro" id="IPR041872">
    <property type="entry name" value="Anticodon_Met"/>
</dbReference>
<dbReference type="InterPro" id="IPR033911">
    <property type="entry name" value="MetRS_core"/>
</dbReference>
<evidence type="ECO:0000313" key="14">
    <source>
        <dbReference type="Proteomes" id="UP000242877"/>
    </source>
</evidence>
<accession>A0A166PBK3</accession>
<dbReference type="InterPro" id="IPR009080">
    <property type="entry name" value="tRNAsynth_Ia_anticodon-bd"/>
</dbReference>
<organism evidence="13 14">
    <name type="scientific">Ascosphaera apis ARSEF 7405</name>
    <dbReference type="NCBI Taxonomy" id="392613"/>
    <lineage>
        <taxon>Eukaryota</taxon>
        <taxon>Fungi</taxon>
        <taxon>Dikarya</taxon>
        <taxon>Ascomycota</taxon>
        <taxon>Pezizomycotina</taxon>
        <taxon>Eurotiomycetes</taxon>
        <taxon>Eurotiomycetidae</taxon>
        <taxon>Onygenales</taxon>
        <taxon>Ascosphaeraceae</taxon>
        <taxon>Ascosphaera</taxon>
    </lineage>
</organism>
<dbReference type="SUPFAM" id="SSF47323">
    <property type="entry name" value="Anticodon-binding domain of a subclass of class I aminoacyl-tRNA synthetases"/>
    <property type="match status" value="1"/>
</dbReference>
<evidence type="ECO:0000256" key="4">
    <source>
        <dbReference type="ARBA" id="ARBA00022741"/>
    </source>
</evidence>
<dbReference type="PANTHER" id="PTHR43326:SF1">
    <property type="entry name" value="METHIONINE--TRNA LIGASE, MITOCHONDRIAL"/>
    <property type="match status" value="1"/>
</dbReference>
<proteinExistence type="inferred from homology"/>
<evidence type="ECO:0000256" key="8">
    <source>
        <dbReference type="ARBA" id="ARBA00047364"/>
    </source>
</evidence>
<dbReference type="Pfam" id="PF19303">
    <property type="entry name" value="Anticodon_3"/>
    <property type="match status" value="1"/>
</dbReference>
<dbReference type="EMBL" id="AZGZ01000004">
    <property type="protein sequence ID" value="KZZ95670.1"/>
    <property type="molecule type" value="Genomic_DNA"/>
</dbReference>
<dbReference type="GO" id="GO:0005524">
    <property type="term" value="F:ATP binding"/>
    <property type="evidence" value="ECO:0007669"/>
    <property type="project" value="UniProtKB-KW"/>
</dbReference>
<dbReference type="InterPro" id="IPR014758">
    <property type="entry name" value="Met-tRNA_synth"/>
</dbReference>
<evidence type="ECO:0000256" key="10">
    <source>
        <dbReference type="RuleBase" id="RU363039"/>
    </source>
</evidence>
<keyword evidence="14" id="KW-1185">Reference proteome</keyword>
<dbReference type="SUPFAM" id="SSF52374">
    <property type="entry name" value="Nucleotidylyl transferase"/>
    <property type="match status" value="1"/>
</dbReference>
<feature type="domain" description="Methionyl/Leucyl tRNA synthetase" evidence="11">
    <location>
        <begin position="66"/>
        <end position="433"/>
    </location>
</feature>
<evidence type="ECO:0000256" key="9">
    <source>
        <dbReference type="ARBA" id="ARBA00068817"/>
    </source>
</evidence>
<evidence type="ECO:0000256" key="6">
    <source>
        <dbReference type="ARBA" id="ARBA00022917"/>
    </source>
</evidence>
<dbReference type="EC" id="6.1.1.10" evidence="2"/>
<dbReference type="InterPro" id="IPR015413">
    <property type="entry name" value="Methionyl/Leucyl_tRNA_Synth"/>
</dbReference>
<protein>
    <recommendedName>
        <fullName evidence="9">Probable methionine--tRNA ligase, mitochondrial</fullName>
        <ecNumber evidence="2">6.1.1.10</ecNumber>
    </recommendedName>
</protein>
<comment type="catalytic activity">
    <reaction evidence="8">
        <text>tRNA(Met) + L-methionine + ATP = L-methionyl-tRNA(Met) + AMP + diphosphate</text>
        <dbReference type="Rhea" id="RHEA:13481"/>
        <dbReference type="Rhea" id="RHEA-COMP:9667"/>
        <dbReference type="Rhea" id="RHEA-COMP:9698"/>
        <dbReference type="ChEBI" id="CHEBI:30616"/>
        <dbReference type="ChEBI" id="CHEBI:33019"/>
        <dbReference type="ChEBI" id="CHEBI:57844"/>
        <dbReference type="ChEBI" id="CHEBI:78442"/>
        <dbReference type="ChEBI" id="CHEBI:78530"/>
        <dbReference type="ChEBI" id="CHEBI:456215"/>
        <dbReference type="EC" id="6.1.1.10"/>
    </reaction>
</comment>
<keyword evidence="5 10" id="KW-0067">ATP-binding</keyword>
<keyword evidence="3 10" id="KW-0436">Ligase</keyword>
<sequence>MFEVQLRSLTRGPRLLQCRPSPRNVLPRPSRTLRYTASLRNYRGFATAAGEEGQVIAKRTDVKKPFYVTTPIFYVNAAPHVGHMYNMVLADTLKRWHVLQGDKDAKLLTGTDEHGLKIQQAAASQGMEPQALCDQNCQTFKELAQASNVSYDYFIRTTDENHKDAVRFFWDMLNHRDYIYTSKHEGWYCVSDETYYPTSAVASTIEPSTGRKIMASIETGKEVEWSSEENYHFKLSALREPLLEFFKRNPDWIRPKVYMDQIVAQVEAGLSDLSISRPSSRLQWGIPVPNDESQTIYVWLDALVNYLTYAGYPFTPGKEYESIWPADVHVIGKDILRFHGIYWPAFLLALDLPLPKNILAHGHWTMNKAKMSKSTGNVVNPMFALERFHVDTLRYFFTADAALSNDSDYENRLIAQRYKKALQWGIGNQTNRLTQSKKWNMRAAIEYASQDKLPAVTEHDLKQIELLKRLSGHVKRHMDNLDPRKAMDTIMDAIYSNDKYISSVQPWKMITKADPTPEERTEPYAVDRVIYTGVETLRIVGILLQPFMPQKADELLARLGVQNVPEKRSFDAAQYGADFDYGVPSVEVKKGVEGALFPPLITED</sequence>
<keyword evidence="6 10" id="KW-0648">Protein biosynthesis</keyword>
<dbReference type="Proteomes" id="UP000242877">
    <property type="component" value="Unassembled WGS sequence"/>
</dbReference>